<dbReference type="Proteomes" id="UP001469553">
    <property type="component" value="Unassembled WGS sequence"/>
</dbReference>
<evidence type="ECO:0000256" key="2">
    <source>
        <dbReference type="SAM" id="SignalP"/>
    </source>
</evidence>
<proteinExistence type="predicted"/>
<feature type="chain" id="PRO_5045334915" evidence="2">
    <location>
        <begin position="18"/>
        <end position="106"/>
    </location>
</feature>
<evidence type="ECO:0000313" key="4">
    <source>
        <dbReference type="Proteomes" id="UP001469553"/>
    </source>
</evidence>
<name>A0ABV0Y7S7_9TELE</name>
<protein>
    <submittedName>
        <fullName evidence="3">Uncharacterized protein</fullName>
    </submittedName>
</protein>
<sequence length="106" mass="11049">MLKIVFVLGCLLCLTLAYSDDLVSNRVERSPGGHHPKRGHDPSHDNRPCINKKELERLLQILLNTAAATTTRAATSTAATTTRAATSTAATTTTAATATTAAAGTT</sequence>
<feature type="signal peptide" evidence="2">
    <location>
        <begin position="1"/>
        <end position="17"/>
    </location>
</feature>
<dbReference type="EMBL" id="JAHRIP010024604">
    <property type="protein sequence ID" value="MEQ2289751.1"/>
    <property type="molecule type" value="Genomic_DNA"/>
</dbReference>
<keyword evidence="2" id="KW-0732">Signal</keyword>
<evidence type="ECO:0000256" key="1">
    <source>
        <dbReference type="SAM" id="MobiDB-lite"/>
    </source>
</evidence>
<feature type="region of interest" description="Disordered" evidence="1">
    <location>
        <begin position="72"/>
        <end position="106"/>
    </location>
</feature>
<reference evidence="3 4" key="1">
    <citation type="submission" date="2021-06" db="EMBL/GenBank/DDBJ databases">
        <authorList>
            <person name="Palmer J.M."/>
        </authorList>
    </citation>
    <scope>NUCLEOTIDE SEQUENCE [LARGE SCALE GENOMIC DNA]</scope>
    <source>
        <strain evidence="3 4">AS_MEX2019</strain>
        <tissue evidence="3">Muscle</tissue>
    </source>
</reference>
<accession>A0ABV0Y7S7</accession>
<feature type="region of interest" description="Disordered" evidence="1">
    <location>
        <begin position="27"/>
        <end position="49"/>
    </location>
</feature>
<gene>
    <name evidence="3" type="ORF">AMECASPLE_036473</name>
</gene>
<comment type="caution">
    <text evidence="3">The sequence shown here is derived from an EMBL/GenBank/DDBJ whole genome shotgun (WGS) entry which is preliminary data.</text>
</comment>
<evidence type="ECO:0000313" key="3">
    <source>
        <dbReference type="EMBL" id="MEQ2289751.1"/>
    </source>
</evidence>
<organism evidence="3 4">
    <name type="scientific">Ameca splendens</name>
    <dbReference type="NCBI Taxonomy" id="208324"/>
    <lineage>
        <taxon>Eukaryota</taxon>
        <taxon>Metazoa</taxon>
        <taxon>Chordata</taxon>
        <taxon>Craniata</taxon>
        <taxon>Vertebrata</taxon>
        <taxon>Euteleostomi</taxon>
        <taxon>Actinopterygii</taxon>
        <taxon>Neopterygii</taxon>
        <taxon>Teleostei</taxon>
        <taxon>Neoteleostei</taxon>
        <taxon>Acanthomorphata</taxon>
        <taxon>Ovalentaria</taxon>
        <taxon>Atherinomorphae</taxon>
        <taxon>Cyprinodontiformes</taxon>
        <taxon>Goodeidae</taxon>
        <taxon>Ameca</taxon>
    </lineage>
</organism>
<feature type="compositionally biased region" description="Basic and acidic residues" evidence="1">
    <location>
        <begin position="39"/>
        <end position="49"/>
    </location>
</feature>
<keyword evidence="4" id="KW-1185">Reference proteome</keyword>